<evidence type="ECO:0000256" key="2">
    <source>
        <dbReference type="PROSITE-ProRule" id="PRU00089"/>
    </source>
</evidence>
<feature type="domain" description="Fork-head" evidence="4">
    <location>
        <begin position="1"/>
        <end position="94"/>
    </location>
</feature>
<comment type="caution">
    <text evidence="5">The sequence shown here is derived from an EMBL/GenBank/DDBJ whole genome shotgun (WGS) entry which is preliminary data.</text>
</comment>
<dbReference type="InterPro" id="IPR036390">
    <property type="entry name" value="WH_DNA-bd_sf"/>
</dbReference>
<dbReference type="PANTHER" id="PTHR11829">
    <property type="entry name" value="FORKHEAD BOX PROTEIN"/>
    <property type="match status" value="1"/>
</dbReference>
<feature type="region of interest" description="Disordered" evidence="3">
    <location>
        <begin position="83"/>
        <end position="220"/>
    </location>
</feature>
<evidence type="ECO:0000313" key="6">
    <source>
        <dbReference type="Proteomes" id="UP000886653"/>
    </source>
</evidence>
<dbReference type="PANTHER" id="PTHR11829:SF343">
    <property type="entry name" value="FORK-HEAD DOMAIN-CONTAINING PROTEIN"/>
    <property type="match status" value="1"/>
</dbReference>
<keyword evidence="1 2" id="KW-0238">DNA-binding</keyword>
<dbReference type="FunFam" id="1.10.10.10:FF:000135">
    <property type="entry name" value="forkhead box protein G1"/>
    <property type="match status" value="1"/>
</dbReference>
<dbReference type="GO" id="GO:0000981">
    <property type="term" value="F:DNA-binding transcription factor activity, RNA polymerase II-specific"/>
    <property type="evidence" value="ECO:0007669"/>
    <property type="project" value="TreeGrafter"/>
</dbReference>
<dbReference type="Gene3D" id="1.10.10.10">
    <property type="entry name" value="Winged helix-like DNA-binding domain superfamily/Winged helix DNA-binding domain"/>
    <property type="match status" value="1"/>
</dbReference>
<dbReference type="Proteomes" id="UP000886653">
    <property type="component" value="Unassembled WGS sequence"/>
</dbReference>
<dbReference type="GO" id="GO:0005634">
    <property type="term" value="C:nucleus"/>
    <property type="evidence" value="ECO:0007669"/>
    <property type="project" value="UniProtKB-SubCell"/>
</dbReference>
<accession>A0A9P6NDQ7</accession>
<reference evidence="5" key="1">
    <citation type="submission" date="2013-11" db="EMBL/GenBank/DDBJ databases">
        <title>Genome sequence of the fusiform rust pathogen reveals effectors for host alternation and coevolution with pine.</title>
        <authorList>
            <consortium name="DOE Joint Genome Institute"/>
            <person name="Smith K."/>
            <person name="Pendleton A."/>
            <person name="Kubisiak T."/>
            <person name="Anderson C."/>
            <person name="Salamov A."/>
            <person name="Aerts A."/>
            <person name="Riley R."/>
            <person name="Clum A."/>
            <person name="Lindquist E."/>
            <person name="Ence D."/>
            <person name="Campbell M."/>
            <person name="Kronenberg Z."/>
            <person name="Feau N."/>
            <person name="Dhillon B."/>
            <person name="Hamelin R."/>
            <person name="Burleigh J."/>
            <person name="Smith J."/>
            <person name="Yandell M."/>
            <person name="Nelson C."/>
            <person name="Grigoriev I."/>
            <person name="Davis J."/>
        </authorList>
    </citation>
    <scope>NUCLEOTIDE SEQUENCE</scope>
    <source>
        <strain evidence="5">G11</strain>
    </source>
</reference>
<dbReference type="PROSITE" id="PS50039">
    <property type="entry name" value="FORK_HEAD_3"/>
    <property type="match status" value="1"/>
</dbReference>
<dbReference type="GO" id="GO:0000978">
    <property type="term" value="F:RNA polymerase II cis-regulatory region sequence-specific DNA binding"/>
    <property type="evidence" value="ECO:0007669"/>
    <property type="project" value="TreeGrafter"/>
</dbReference>
<dbReference type="EMBL" id="MU167371">
    <property type="protein sequence ID" value="KAG0141796.1"/>
    <property type="molecule type" value="Genomic_DNA"/>
</dbReference>
<dbReference type="InterPro" id="IPR001766">
    <property type="entry name" value="Fork_head_dom"/>
</dbReference>
<dbReference type="SMART" id="SM00339">
    <property type="entry name" value="FH"/>
    <property type="match status" value="1"/>
</dbReference>
<dbReference type="CDD" id="cd00059">
    <property type="entry name" value="FH_FOX"/>
    <property type="match status" value="1"/>
</dbReference>
<keyword evidence="2" id="KW-0539">Nucleus</keyword>
<proteinExistence type="predicted"/>
<protein>
    <recommendedName>
        <fullName evidence="4">Fork-head domain-containing protein</fullName>
    </recommendedName>
</protein>
<dbReference type="AlphaFoldDB" id="A0A9P6NDQ7"/>
<dbReference type="InterPro" id="IPR050211">
    <property type="entry name" value="FOX_domain-containing"/>
</dbReference>
<evidence type="ECO:0000256" key="1">
    <source>
        <dbReference type="ARBA" id="ARBA00023125"/>
    </source>
</evidence>
<evidence type="ECO:0000256" key="3">
    <source>
        <dbReference type="SAM" id="MobiDB-lite"/>
    </source>
</evidence>
<organism evidence="5 6">
    <name type="scientific">Cronartium quercuum f. sp. fusiforme G11</name>
    <dbReference type="NCBI Taxonomy" id="708437"/>
    <lineage>
        <taxon>Eukaryota</taxon>
        <taxon>Fungi</taxon>
        <taxon>Dikarya</taxon>
        <taxon>Basidiomycota</taxon>
        <taxon>Pucciniomycotina</taxon>
        <taxon>Pucciniomycetes</taxon>
        <taxon>Pucciniales</taxon>
        <taxon>Coleosporiaceae</taxon>
        <taxon>Cronartium</taxon>
    </lineage>
</organism>
<dbReference type="SUPFAM" id="SSF46785">
    <property type="entry name" value="Winged helix' DNA-binding domain"/>
    <property type="match status" value="1"/>
</dbReference>
<gene>
    <name evidence="5" type="ORF">CROQUDRAFT_51199</name>
</gene>
<keyword evidence="6" id="KW-1185">Reference proteome</keyword>
<dbReference type="Pfam" id="PF00250">
    <property type="entry name" value="Forkhead"/>
    <property type="match status" value="1"/>
</dbReference>
<dbReference type="OrthoDB" id="5954824at2759"/>
<dbReference type="InterPro" id="IPR036388">
    <property type="entry name" value="WH-like_DNA-bd_sf"/>
</dbReference>
<feature type="DNA-binding region" description="Fork-head" evidence="2">
    <location>
        <begin position="1"/>
        <end position="94"/>
    </location>
</feature>
<feature type="compositionally biased region" description="Low complexity" evidence="3">
    <location>
        <begin position="198"/>
        <end position="207"/>
    </location>
</feature>
<evidence type="ECO:0000313" key="5">
    <source>
        <dbReference type="EMBL" id="KAG0141796.1"/>
    </source>
</evidence>
<evidence type="ECO:0000259" key="4">
    <source>
        <dbReference type="PROSITE" id="PS50039"/>
    </source>
</evidence>
<feature type="non-terminal residue" evidence="5">
    <location>
        <position position="1"/>
    </location>
</feature>
<sequence>QPGYPYVILIRAAILGHPRKKLTLQELYETIMDRFPYYRTAGKGWMNSIRHNLSLNRCFVKQPRHILDPGKGSYWTVDMDAEVSTSRARDRKRTGTGGSRSSLGSIKSPKLSRRDSVGGGGARSPVLDELLEGDGGTSSGSQRLYASDDEDMDGDAVMKEEEQTKSPSRPAPTPKKKGRKGLKVQTAYSGQSSEAIHPSSPSTPVTPHLYQGVSASQHRR</sequence>
<comment type="subcellular location">
    <subcellularLocation>
        <location evidence="2">Nucleus</location>
    </subcellularLocation>
</comment>
<dbReference type="PRINTS" id="PR00053">
    <property type="entry name" value="FORKHEAD"/>
</dbReference>
<name>A0A9P6NDQ7_9BASI</name>